<dbReference type="Proteomes" id="UP000653411">
    <property type="component" value="Unassembled WGS sequence"/>
</dbReference>
<evidence type="ECO:0000313" key="2">
    <source>
        <dbReference type="EMBL" id="GGN04551.1"/>
    </source>
</evidence>
<dbReference type="EMBL" id="BMML01000005">
    <property type="protein sequence ID" value="GGN04551.1"/>
    <property type="molecule type" value="Genomic_DNA"/>
</dbReference>
<sequence>MAAHGDGTGVAGRRGGAVLMVKHAFSNVIKVVIGGKELTATSEYGRYLVDAHVDQGVGVPAAFQLTFRDPDRKLLGKLGVQFGVPVVITPVSDGQGTGDPLLTGEVTGMEAEYDGTGSYAVVRGYDYGFRLMRQRRVVAYRNQTASDIARKLAAQDGVPIGRIQATKTVYEFISQSNVTDWDFLARLADENEMVMSVDADGKFQFVKQKSASGAPSPQTDGDKSPFVLEARHDILRLRTAVTASDQVNKVESRGWDVRTKKTLTATVTPADNTGYSIGTTPAAAAGEFKTSKLVETRTPYDKQSEVKYAADALSDDVTSTFAEVEVVVRGNPKLRPGVPVALADVGDPFEGKYTVTSVRHVFGDAKHYETWVTVSGRQWRSLYGVASGGGSDAGADRQPSVAQALVTDVQDPLQQGRVKIKFPWLDDTYVSDWTRTVQWGGVRGGGVFPMDVGDEVLVAFDRGALDHAYVIGGLYNGKDKPTRVKDVPLHDGMRGRATRHTVSDRVGNRMDLLDQRGRKQGVRLASGDDKLTVFLDRQQTEITVDSKGSVSIKGSRSVSVEAGANLSLKAGGALSIRSGGPLSLQSAELVDIKAPAGAVSVNAAAVNVLANAALSLRGNAAVAISSLITVGIEAPQVPVLGMMTMGGLNVMVIP</sequence>
<dbReference type="Gene3D" id="4.10.220.110">
    <property type="match status" value="1"/>
</dbReference>
<organism evidence="2 3">
    <name type="scientific">Streptomyces fuscichromogenes</name>
    <dbReference type="NCBI Taxonomy" id="1324013"/>
    <lineage>
        <taxon>Bacteria</taxon>
        <taxon>Bacillati</taxon>
        <taxon>Actinomycetota</taxon>
        <taxon>Actinomycetes</taxon>
        <taxon>Kitasatosporales</taxon>
        <taxon>Streptomycetaceae</taxon>
        <taxon>Streptomyces</taxon>
    </lineage>
</organism>
<name>A0A917XBE6_9ACTN</name>
<keyword evidence="3" id="KW-1185">Reference proteome</keyword>
<feature type="domain" description="Gp5/Type VI secretion system Vgr protein OB-fold" evidence="1">
    <location>
        <begin position="403"/>
        <end position="475"/>
    </location>
</feature>
<dbReference type="AlphaFoldDB" id="A0A917XBE6"/>
<accession>A0A917XBE6</accession>
<dbReference type="InterPro" id="IPR037026">
    <property type="entry name" value="Vgr_OB-fold_dom_sf"/>
</dbReference>
<dbReference type="InterPro" id="IPR006531">
    <property type="entry name" value="Gp5/Vgr_OB"/>
</dbReference>
<dbReference type="InterPro" id="IPR047702">
    <property type="entry name" value="VgrG-rel"/>
</dbReference>
<dbReference type="Pfam" id="PF04717">
    <property type="entry name" value="Phage_base_V"/>
    <property type="match status" value="1"/>
</dbReference>
<evidence type="ECO:0000313" key="3">
    <source>
        <dbReference type="Proteomes" id="UP000653411"/>
    </source>
</evidence>
<dbReference type="Gene3D" id="2.40.50.230">
    <property type="entry name" value="Gp5 N-terminal domain"/>
    <property type="match status" value="1"/>
</dbReference>
<protein>
    <submittedName>
        <fullName evidence="2">Type IV secretion protein Rhs</fullName>
    </submittedName>
</protein>
<dbReference type="Pfam" id="PF05954">
    <property type="entry name" value="Phage_GPD"/>
    <property type="match status" value="1"/>
</dbReference>
<dbReference type="Gene3D" id="2.30.110.50">
    <property type="match status" value="1"/>
</dbReference>
<dbReference type="SUPFAM" id="SSF69279">
    <property type="entry name" value="Phage tail proteins"/>
    <property type="match status" value="1"/>
</dbReference>
<comment type="caution">
    <text evidence="2">The sequence shown here is derived from an EMBL/GenBank/DDBJ whole genome shotgun (WGS) entry which is preliminary data.</text>
</comment>
<reference evidence="2" key="1">
    <citation type="journal article" date="2014" name="Int. J. Syst. Evol. Microbiol.">
        <title>Complete genome sequence of Corynebacterium casei LMG S-19264T (=DSM 44701T), isolated from a smear-ripened cheese.</title>
        <authorList>
            <consortium name="US DOE Joint Genome Institute (JGI-PGF)"/>
            <person name="Walter F."/>
            <person name="Albersmeier A."/>
            <person name="Kalinowski J."/>
            <person name="Ruckert C."/>
        </authorList>
    </citation>
    <scope>NUCLEOTIDE SEQUENCE</scope>
    <source>
        <strain evidence="2">CGMCC 4.7110</strain>
    </source>
</reference>
<dbReference type="Gene3D" id="3.55.50.10">
    <property type="entry name" value="Baseplate protein-like domains"/>
    <property type="match status" value="1"/>
</dbReference>
<dbReference type="NCBIfam" id="NF033848">
    <property type="entry name" value="VgrG_rel"/>
    <property type="match status" value="1"/>
</dbReference>
<gene>
    <name evidence="2" type="ORF">GCM10011578_027850</name>
</gene>
<reference evidence="2" key="2">
    <citation type="submission" date="2020-09" db="EMBL/GenBank/DDBJ databases">
        <authorList>
            <person name="Sun Q."/>
            <person name="Zhou Y."/>
        </authorList>
    </citation>
    <scope>NUCLEOTIDE SEQUENCE</scope>
    <source>
        <strain evidence="2">CGMCC 4.7110</strain>
    </source>
</reference>
<evidence type="ECO:0000259" key="1">
    <source>
        <dbReference type="Pfam" id="PF04717"/>
    </source>
</evidence>
<proteinExistence type="predicted"/>
<dbReference type="SUPFAM" id="SSF69255">
    <property type="entry name" value="gp5 N-terminal domain-like"/>
    <property type="match status" value="1"/>
</dbReference>